<dbReference type="KEGG" id="fla:SY85_02690"/>
<keyword evidence="2" id="KW-1185">Reference proteome</keyword>
<accession>A0A172TR75</accession>
<dbReference type="AlphaFoldDB" id="A0A172TR75"/>
<organism evidence="1 2">
    <name type="scientific">Flavisolibacter tropicus</name>
    <dbReference type="NCBI Taxonomy" id="1492898"/>
    <lineage>
        <taxon>Bacteria</taxon>
        <taxon>Pseudomonadati</taxon>
        <taxon>Bacteroidota</taxon>
        <taxon>Chitinophagia</taxon>
        <taxon>Chitinophagales</taxon>
        <taxon>Chitinophagaceae</taxon>
        <taxon>Flavisolibacter</taxon>
    </lineage>
</organism>
<protein>
    <submittedName>
        <fullName evidence="1">Uncharacterized protein</fullName>
    </submittedName>
</protein>
<reference evidence="2" key="1">
    <citation type="submission" date="2015-01" db="EMBL/GenBank/DDBJ databases">
        <title>Flavisolibacter sp./LCS9/ whole genome sequencing.</title>
        <authorList>
            <person name="Kim M.K."/>
            <person name="Srinivasan S."/>
            <person name="Lee J.-J."/>
        </authorList>
    </citation>
    <scope>NUCLEOTIDE SEQUENCE [LARGE SCALE GENOMIC DNA]</scope>
    <source>
        <strain evidence="2">LCS9</strain>
    </source>
</reference>
<dbReference type="STRING" id="1492898.SY85_02690"/>
<reference evidence="1 2" key="2">
    <citation type="journal article" date="2016" name="Int. J. Syst. Evol. Microbiol.">
        <title>Flavisolibacter tropicus sp. nov., isolated from tropical soil.</title>
        <authorList>
            <person name="Lee J.J."/>
            <person name="Kang M.S."/>
            <person name="Kim G.S."/>
            <person name="Lee C.S."/>
            <person name="Lim S."/>
            <person name="Lee J."/>
            <person name="Roh S.H."/>
            <person name="Kang H."/>
            <person name="Ha J.M."/>
            <person name="Bae S."/>
            <person name="Jung H.Y."/>
            <person name="Kim M.K."/>
        </authorList>
    </citation>
    <scope>NUCLEOTIDE SEQUENCE [LARGE SCALE GENOMIC DNA]</scope>
    <source>
        <strain evidence="1 2">LCS9</strain>
    </source>
</reference>
<dbReference type="Proteomes" id="UP000077177">
    <property type="component" value="Chromosome"/>
</dbReference>
<evidence type="ECO:0000313" key="2">
    <source>
        <dbReference type="Proteomes" id="UP000077177"/>
    </source>
</evidence>
<evidence type="ECO:0000313" key="1">
    <source>
        <dbReference type="EMBL" id="ANE49571.1"/>
    </source>
</evidence>
<name>A0A172TR75_9BACT</name>
<sequence length="95" mass="10799">MKIEFYAKQHHFKEGSSDVQRLDSSIALSIIRQNHTPENLAIISSDRAGDIERKFMKVFGLNIQVFRKENGSWKQTGNSDTCTLKELSDLSTHSS</sequence>
<proteinExistence type="predicted"/>
<gene>
    <name evidence="1" type="ORF">SY85_02690</name>
</gene>
<dbReference type="EMBL" id="CP011390">
    <property type="protein sequence ID" value="ANE49571.1"/>
    <property type="molecule type" value="Genomic_DNA"/>
</dbReference>